<evidence type="ECO:0000256" key="7">
    <source>
        <dbReference type="SAM" id="Coils"/>
    </source>
</evidence>
<evidence type="ECO:0000256" key="1">
    <source>
        <dbReference type="ARBA" id="ARBA00004496"/>
    </source>
</evidence>
<evidence type="ECO:0000256" key="6">
    <source>
        <dbReference type="PROSITE-ProRule" id="PRU00283"/>
    </source>
</evidence>
<dbReference type="PANTHER" id="PTHR47969">
    <property type="entry name" value="CHROMOSOME-ASSOCIATED KINESIN KIF4A-RELATED"/>
    <property type="match status" value="1"/>
</dbReference>
<evidence type="ECO:0000259" key="9">
    <source>
        <dbReference type="PROSITE" id="PS50067"/>
    </source>
</evidence>
<dbReference type="InterPro" id="IPR019821">
    <property type="entry name" value="Kinesin_motor_CS"/>
</dbReference>
<dbReference type="GO" id="GO:0005875">
    <property type="term" value="C:microtubule associated complex"/>
    <property type="evidence" value="ECO:0007669"/>
    <property type="project" value="TreeGrafter"/>
</dbReference>
<dbReference type="GO" id="GO:0007018">
    <property type="term" value="P:microtubule-based movement"/>
    <property type="evidence" value="ECO:0007669"/>
    <property type="project" value="InterPro"/>
</dbReference>
<dbReference type="OrthoDB" id="3176171at2759"/>
<evidence type="ECO:0000313" key="10">
    <source>
        <dbReference type="EMBL" id="GMI32378.1"/>
    </source>
</evidence>
<keyword evidence="3 6" id="KW-0547">Nucleotide-binding</keyword>
<feature type="compositionally biased region" description="Basic and acidic residues" evidence="8">
    <location>
        <begin position="449"/>
        <end position="460"/>
    </location>
</feature>
<keyword evidence="11" id="KW-1185">Reference proteome</keyword>
<feature type="compositionally biased region" description="Basic and acidic residues" evidence="8">
    <location>
        <begin position="1249"/>
        <end position="1259"/>
    </location>
</feature>
<feature type="region of interest" description="Disordered" evidence="8">
    <location>
        <begin position="87"/>
        <end position="131"/>
    </location>
</feature>
<protein>
    <recommendedName>
        <fullName evidence="9">Kinesin motor domain-containing protein</fullName>
    </recommendedName>
</protein>
<dbReference type="GO" id="GO:0007052">
    <property type="term" value="P:mitotic spindle organization"/>
    <property type="evidence" value="ECO:0007669"/>
    <property type="project" value="TreeGrafter"/>
</dbReference>
<evidence type="ECO:0000256" key="3">
    <source>
        <dbReference type="ARBA" id="ARBA00022741"/>
    </source>
</evidence>
<gene>
    <name evidence="10" type="ORF">TrCOL_g8014</name>
</gene>
<comment type="similarity">
    <text evidence="6">Belongs to the TRAFAC class myosin-kinesin ATPase superfamily. Kinesin family.</text>
</comment>
<feature type="compositionally biased region" description="Acidic residues" evidence="8">
    <location>
        <begin position="87"/>
        <end position="105"/>
    </location>
</feature>
<feature type="compositionally biased region" description="Basic and acidic residues" evidence="8">
    <location>
        <begin position="1140"/>
        <end position="1149"/>
    </location>
</feature>
<feature type="coiled-coil region" evidence="7">
    <location>
        <begin position="689"/>
        <end position="791"/>
    </location>
</feature>
<feature type="compositionally biased region" description="Acidic residues" evidence="8">
    <location>
        <begin position="1180"/>
        <end position="1189"/>
    </location>
</feature>
<accession>A0A9W7G501</accession>
<dbReference type="PRINTS" id="PR00380">
    <property type="entry name" value="KINESINHEAVY"/>
</dbReference>
<dbReference type="SUPFAM" id="SSF52540">
    <property type="entry name" value="P-loop containing nucleoside triphosphate hydrolases"/>
    <property type="match status" value="1"/>
</dbReference>
<dbReference type="PANTHER" id="PTHR47969:SF15">
    <property type="entry name" value="CHROMOSOME-ASSOCIATED KINESIN KIF4A-RELATED"/>
    <property type="match status" value="1"/>
</dbReference>
<comment type="caution">
    <text evidence="10">The sequence shown here is derived from an EMBL/GenBank/DDBJ whole genome shotgun (WGS) entry which is preliminary data.</text>
</comment>
<proteinExistence type="inferred from homology"/>
<evidence type="ECO:0000256" key="5">
    <source>
        <dbReference type="ARBA" id="ARBA00023054"/>
    </source>
</evidence>
<dbReference type="GO" id="GO:0005524">
    <property type="term" value="F:ATP binding"/>
    <property type="evidence" value="ECO:0007669"/>
    <property type="project" value="UniProtKB-UniRule"/>
</dbReference>
<feature type="region of interest" description="Disordered" evidence="8">
    <location>
        <begin position="1353"/>
        <end position="1391"/>
    </location>
</feature>
<dbReference type="Pfam" id="PF25764">
    <property type="entry name" value="KIF21A_4th"/>
    <property type="match status" value="1"/>
</dbReference>
<dbReference type="GO" id="GO:0051231">
    <property type="term" value="P:spindle elongation"/>
    <property type="evidence" value="ECO:0007669"/>
    <property type="project" value="TreeGrafter"/>
</dbReference>
<feature type="region of interest" description="Disordered" evidence="8">
    <location>
        <begin position="578"/>
        <end position="663"/>
    </location>
</feature>
<reference evidence="11" key="1">
    <citation type="journal article" date="2023" name="Commun. Biol.">
        <title>Genome analysis of Parmales, the sister group of diatoms, reveals the evolutionary specialization of diatoms from phago-mixotrophs to photoautotrophs.</title>
        <authorList>
            <person name="Ban H."/>
            <person name="Sato S."/>
            <person name="Yoshikawa S."/>
            <person name="Yamada K."/>
            <person name="Nakamura Y."/>
            <person name="Ichinomiya M."/>
            <person name="Sato N."/>
            <person name="Blanc-Mathieu R."/>
            <person name="Endo H."/>
            <person name="Kuwata A."/>
            <person name="Ogata H."/>
        </authorList>
    </citation>
    <scope>NUCLEOTIDE SEQUENCE [LARGE SCALE GENOMIC DNA]</scope>
</reference>
<feature type="region of interest" description="Disordered" evidence="8">
    <location>
        <begin position="1108"/>
        <end position="1189"/>
    </location>
</feature>
<evidence type="ECO:0000256" key="2">
    <source>
        <dbReference type="ARBA" id="ARBA00022490"/>
    </source>
</evidence>
<keyword evidence="5 7" id="KW-0175">Coiled coil</keyword>
<feature type="binding site" evidence="6">
    <location>
        <begin position="20"/>
        <end position="27"/>
    </location>
    <ligand>
        <name>ATP</name>
        <dbReference type="ChEBI" id="CHEBI:30616"/>
    </ligand>
</feature>
<evidence type="ECO:0000256" key="4">
    <source>
        <dbReference type="ARBA" id="ARBA00022840"/>
    </source>
</evidence>
<keyword evidence="2" id="KW-0963">Cytoplasm</keyword>
<feature type="region of interest" description="Disordered" evidence="8">
    <location>
        <begin position="447"/>
        <end position="479"/>
    </location>
</feature>
<feature type="region of interest" description="Disordered" evidence="8">
    <location>
        <begin position="1213"/>
        <end position="1294"/>
    </location>
</feature>
<dbReference type="PROSITE" id="PS50067">
    <property type="entry name" value="KINESIN_MOTOR_2"/>
    <property type="match status" value="1"/>
</dbReference>
<dbReference type="Pfam" id="PF00225">
    <property type="entry name" value="Kinesin"/>
    <property type="match status" value="1"/>
</dbReference>
<feature type="compositionally biased region" description="Basic and acidic residues" evidence="8">
    <location>
        <begin position="587"/>
        <end position="624"/>
    </location>
</feature>
<dbReference type="GO" id="GO:0008017">
    <property type="term" value="F:microtubule binding"/>
    <property type="evidence" value="ECO:0007669"/>
    <property type="project" value="InterPro"/>
</dbReference>
<sequence length="1391" mass="155635">MLPLINSSLLGYNVSVLCYGQTGSGKTYTVMGPEASIMTSNPALAAATPKADRKTEDMGCLELAVMGLFDGLERKKKDIEGVVTEVLEAEGEEGEGEDDNDDNEDSGNHHAAAKAVDEGDGDDDGNSRQKKTVTRTTTFTYSVSLQFLEVYGEEVRDLLGPTPGKDLKLRDVFEKGNGSGAPVTAGGMTNTGDVEIVGSTETTISSLVEGMEMVRVGMGRRVTGGTKMNVHSSRSHALVGVKVMQRCSTTEVVERERNDEKAGGGEEAVKIESVKEVRSRLYFVDLAGSERQKKSGAEGKRLREAVGINKGLLVLGNCIKALGDKGEGKDNEGGESIHVPFRESKLTRILRSSLAGNSRTLFVACVNPQLSNRDETACCLRYANRAKSIKVKATRNEDTKDDMRRVVGELRERVGTMARELVRVGGMVEGYFGERGWGRWGRGTLEGWGKGRKDGPRPAPDRGGQGGGEGDPEEARRALRESTAEICRLNDKVRELRGREREKEEELYRARAENRYFKEINGMAGDGGEEEGGKDFLREVGTRGVMEGYEREINNLKNMLEEERAKRGGRRVVSAISEEEDGGAISEAEREIREEKEKMKSLVREREREKEVEGEIRREEELGEKASMYLTDSEDEDEEGAGGGEGEEGWEGESPTSKKRRDTMNTHLADLTKSIAVKENLMTQLIQSKSKYNEMRGFYERKLEEMEDEVNRVEGEKRRLEEEMKKEGTAGMRAGLEIKLRDKEEQIRKLRTQKKELVGLTRIESRNDLHVSRLSNELNMMKRQRVELQRRIGDERKHNRDAVMKMKKEVAKGRREGEKWRFEAERMKKDADAAKRISKARLEEVNRTRSKYREAEKRLRMQTLKRGVMARAGLDNVVLGKGDKGGLRDWLDERVSEVCRKEQTAGKLSKEWEERIELMERKDRGEDVGGELREKEGRIRTLSKLMGKGNTRKVELLMSTDFRRLCGGDVGVDEAERGMRNLFGMVVRERKRVMGLASKVKEMERQREEIEGMRLGVKEDKFMLEVEHEKHLASLMMLVSEGEGGAQIAREKIEGMQGRMERMEKEWKGREKGLRDEAERKGRECEGLRREVRSLEEEMKGLRASGAGLNRSLYSTPVSAERGLESSRRGRGGGGSGRRSSGERGERRRWSSGSRISPPPPPTTPPPGSAAAAAAVEANSSDEEFEEVPEWAEDIFKDLETIAEGGVPDVLLRRSMDVDDNNNDENRRVEVGSGKLKVDVNSNTNNRPPTRERKDERGVFQRLMSPSTYTGIHKHRMEKGGKAGGGGRGNEVEEEAVREARMAIEGISPVGNATAYPGFGFDVDTEGVDQGVVRSKKVKDYVNRNVFERLRETETESMMGKKKREARERRESGGAGGMPDGEVKVVKVNLR</sequence>
<dbReference type="InterPro" id="IPR027640">
    <property type="entry name" value="Kinesin-like_fam"/>
</dbReference>
<feature type="compositionally biased region" description="Low complexity" evidence="8">
    <location>
        <begin position="1169"/>
        <end position="1178"/>
    </location>
</feature>
<comment type="subcellular location">
    <subcellularLocation>
        <location evidence="1">Cytoplasm</location>
    </subcellularLocation>
</comment>
<dbReference type="GO" id="GO:0003777">
    <property type="term" value="F:microtubule motor activity"/>
    <property type="evidence" value="ECO:0007669"/>
    <property type="project" value="InterPro"/>
</dbReference>
<dbReference type="PROSITE" id="PS00411">
    <property type="entry name" value="KINESIN_MOTOR_1"/>
    <property type="match status" value="1"/>
</dbReference>
<name>A0A9W7G501_9STRA</name>
<feature type="compositionally biased region" description="Acidic residues" evidence="8">
    <location>
        <begin position="632"/>
        <end position="651"/>
    </location>
</feature>
<feature type="coiled-coil region" evidence="7">
    <location>
        <begin position="993"/>
        <end position="1020"/>
    </location>
</feature>
<organism evidence="10 11">
    <name type="scientific">Triparma columacea</name>
    <dbReference type="NCBI Taxonomy" id="722753"/>
    <lineage>
        <taxon>Eukaryota</taxon>
        <taxon>Sar</taxon>
        <taxon>Stramenopiles</taxon>
        <taxon>Ochrophyta</taxon>
        <taxon>Bolidophyceae</taxon>
        <taxon>Parmales</taxon>
        <taxon>Triparmaceae</taxon>
        <taxon>Triparma</taxon>
    </lineage>
</organism>
<dbReference type="Proteomes" id="UP001165065">
    <property type="component" value="Unassembled WGS sequence"/>
</dbReference>
<feature type="domain" description="Kinesin motor" evidence="9">
    <location>
        <begin position="1"/>
        <end position="389"/>
    </location>
</feature>
<evidence type="ECO:0000256" key="8">
    <source>
        <dbReference type="SAM" id="MobiDB-lite"/>
    </source>
</evidence>
<keyword evidence="4 6" id="KW-0067">ATP-binding</keyword>
<dbReference type="InterPro" id="IPR001752">
    <property type="entry name" value="Kinesin_motor_dom"/>
</dbReference>
<evidence type="ECO:0000313" key="11">
    <source>
        <dbReference type="Proteomes" id="UP001165065"/>
    </source>
</evidence>
<dbReference type="GO" id="GO:0005737">
    <property type="term" value="C:cytoplasm"/>
    <property type="evidence" value="ECO:0007669"/>
    <property type="project" value="UniProtKB-SubCell"/>
</dbReference>
<dbReference type="Gene3D" id="3.40.850.10">
    <property type="entry name" value="Kinesin motor domain"/>
    <property type="match status" value="1"/>
</dbReference>
<dbReference type="InterPro" id="IPR036961">
    <property type="entry name" value="Kinesin_motor_dom_sf"/>
</dbReference>
<keyword evidence="6" id="KW-0505">Motor protein</keyword>
<dbReference type="InterPro" id="IPR027417">
    <property type="entry name" value="P-loop_NTPase"/>
</dbReference>
<feature type="compositionally biased region" description="Pro residues" evidence="8">
    <location>
        <begin position="1157"/>
        <end position="1168"/>
    </location>
</feature>
<dbReference type="SMART" id="SM00129">
    <property type="entry name" value="KISc"/>
    <property type="match status" value="1"/>
</dbReference>
<feature type="region of interest" description="Disordered" evidence="8">
    <location>
        <begin position="1057"/>
        <end position="1085"/>
    </location>
</feature>
<dbReference type="EMBL" id="BRYA01000018">
    <property type="protein sequence ID" value="GMI32378.1"/>
    <property type="molecule type" value="Genomic_DNA"/>
</dbReference>